<dbReference type="PANTHER" id="PTHR33570:SF9">
    <property type="entry name" value="BLL4600 PROTEIN"/>
    <property type="match status" value="1"/>
</dbReference>
<dbReference type="Proteomes" id="UP001589920">
    <property type="component" value="Unassembled WGS sequence"/>
</dbReference>
<accession>A0ABV6T6W1</accession>
<proteinExistence type="predicted"/>
<protein>
    <submittedName>
        <fullName evidence="2">Carboxymuconolactone decarboxylase family protein</fullName>
    </submittedName>
</protein>
<reference evidence="2 3" key="1">
    <citation type="submission" date="2024-09" db="EMBL/GenBank/DDBJ databases">
        <authorList>
            <person name="Sun Q."/>
            <person name="Mori K."/>
        </authorList>
    </citation>
    <scope>NUCLEOTIDE SEQUENCE [LARGE SCALE GENOMIC DNA]</scope>
    <source>
        <strain evidence="2 3">KCTC 42086</strain>
    </source>
</reference>
<dbReference type="InterPro" id="IPR003779">
    <property type="entry name" value="CMD-like"/>
</dbReference>
<dbReference type="PANTHER" id="PTHR33570">
    <property type="entry name" value="4-CARBOXYMUCONOLACTONE DECARBOXYLASE FAMILY PROTEIN"/>
    <property type="match status" value="1"/>
</dbReference>
<dbReference type="Pfam" id="PF02627">
    <property type="entry name" value="CMD"/>
    <property type="match status" value="1"/>
</dbReference>
<dbReference type="Gene3D" id="1.20.1290.10">
    <property type="entry name" value="AhpD-like"/>
    <property type="match status" value="1"/>
</dbReference>
<sequence>MANNPSETSDTASAPQQTRAQQLYGDIAPKMAELTDGVLYGDIWERPELSKRDRSLVTVTALIVLNRPDQLRSHLNIARQNGVTETELVETITHMAFYSGWPSAVSAFAIAKDVFQK</sequence>
<feature type="domain" description="Carboxymuconolactone decarboxylase-like" evidence="1">
    <location>
        <begin position="29"/>
        <end position="113"/>
    </location>
</feature>
<dbReference type="InterPro" id="IPR052512">
    <property type="entry name" value="4CMD/NDH-1_regulator"/>
</dbReference>
<evidence type="ECO:0000259" key="1">
    <source>
        <dbReference type="Pfam" id="PF02627"/>
    </source>
</evidence>
<dbReference type="EMBL" id="JBHMQU010000067">
    <property type="protein sequence ID" value="MFC0812971.1"/>
    <property type="molecule type" value="Genomic_DNA"/>
</dbReference>
<gene>
    <name evidence="2" type="ORF">ACFHYO_12730</name>
</gene>
<dbReference type="InterPro" id="IPR029032">
    <property type="entry name" value="AhpD-like"/>
</dbReference>
<name>A0ABV6T6W1_9RHOB</name>
<dbReference type="RefSeq" id="WP_394320858.1">
    <property type="nucleotide sequence ID" value="NZ_JBHMQU010000067.1"/>
</dbReference>
<dbReference type="SUPFAM" id="SSF69118">
    <property type="entry name" value="AhpD-like"/>
    <property type="match status" value="1"/>
</dbReference>
<evidence type="ECO:0000313" key="2">
    <source>
        <dbReference type="EMBL" id="MFC0812971.1"/>
    </source>
</evidence>
<keyword evidence="3" id="KW-1185">Reference proteome</keyword>
<organism evidence="2 3">
    <name type="scientific">Paracoccus panacisoli</name>
    <dbReference type="NCBI Taxonomy" id="1510163"/>
    <lineage>
        <taxon>Bacteria</taxon>
        <taxon>Pseudomonadati</taxon>
        <taxon>Pseudomonadota</taxon>
        <taxon>Alphaproteobacteria</taxon>
        <taxon>Rhodobacterales</taxon>
        <taxon>Paracoccaceae</taxon>
        <taxon>Paracoccus</taxon>
    </lineage>
</organism>
<evidence type="ECO:0000313" key="3">
    <source>
        <dbReference type="Proteomes" id="UP001589920"/>
    </source>
</evidence>
<comment type="caution">
    <text evidence="2">The sequence shown here is derived from an EMBL/GenBank/DDBJ whole genome shotgun (WGS) entry which is preliminary data.</text>
</comment>